<evidence type="ECO:0000313" key="1">
    <source>
        <dbReference type="EMBL" id="KAJ3491614.1"/>
    </source>
</evidence>
<comment type="caution">
    <text evidence="1">The sequence shown here is derived from an EMBL/GenBank/DDBJ whole genome shotgun (WGS) entry which is preliminary data.</text>
</comment>
<dbReference type="EMBL" id="JANAKD010000638">
    <property type="protein sequence ID" value="KAJ3491614.1"/>
    <property type="molecule type" value="Genomic_DNA"/>
</dbReference>
<keyword evidence="2" id="KW-1185">Reference proteome</keyword>
<protein>
    <submittedName>
        <fullName evidence="1">Uncharacterized protein</fullName>
    </submittedName>
</protein>
<evidence type="ECO:0000313" key="2">
    <source>
        <dbReference type="Proteomes" id="UP001148737"/>
    </source>
</evidence>
<reference evidence="1" key="1">
    <citation type="submission" date="2022-07" db="EMBL/GenBank/DDBJ databases">
        <title>Genome Sequence of Lecanicillium saksenae.</title>
        <authorList>
            <person name="Buettner E."/>
        </authorList>
    </citation>
    <scope>NUCLEOTIDE SEQUENCE</scope>
    <source>
        <strain evidence="1">VT-O1</strain>
    </source>
</reference>
<name>A0ACC1QSM9_9HYPO</name>
<organism evidence="1 2">
    <name type="scientific">Lecanicillium saksenae</name>
    <dbReference type="NCBI Taxonomy" id="468837"/>
    <lineage>
        <taxon>Eukaryota</taxon>
        <taxon>Fungi</taxon>
        <taxon>Dikarya</taxon>
        <taxon>Ascomycota</taxon>
        <taxon>Pezizomycotina</taxon>
        <taxon>Sordariomycetes</taxon>
        <taxon>Hypocreomycetidae</taxon>
        <taxon>Hypocreales</taxon>
        <taxon>Cordycipitaceae</taxon>
        <taxon>Lecanicillium</taxon>
    </lineage>
</organism>
<gene>
    <name evidence="1" type="ORF">NLG97_g5560</name>
</gene>
<accession>A0ACC1QSM9</accession>
<sequence>MVHQPLSFTSLLSSLAMIHGATASVISLVPRTCFPTENGNQLCYRAPDNDPQGVDVKDVQFIASYLRAYGAGTRAGRLFSMAAKDTPDCADVLFADIATTIDGGPNATPEQQAAALIGCASDGGSLGVAVNASNPTYKGSTYPKGYVTKGILVKIVATN</sequence>
<dbReference type="Proteomes" id="UP001148737">
    <property type="component" value="Unassembled WGS sequence"/>
</dbReference>
<proteinExistence type="predicted"/>